<dbReference type="RefSeq" id="WP_213002866.1">
    <property type="nucleotide sequence ID" value="NZ_BAAATW010000011.1"/>
</dbReference>
<dbReference type="CDD" id="cd00038">
    <property type="entry name" value="CAP_ED"/>
    <property type="match status" value="1"/>
</dbReference>
<name>A0A919W6E4_9ACTN</name>
<gene>
    <name evidence="2" type="ORF">Aco04nite_85140</name>
</gene>
<dbReference type="Pfam" id="PF00027">
    <property type="entry name" value="cNMP_binding"/>
    <property type="match status" value="1"/>
</dbReference>
<evidence type="ECO:0000259" key="1">
    <source>
        <dbReference type="PROSITE" id="PS50042"/>
    </source>
</evidence>
<evidence type="ECO:0000313" key="3">
    <source>
        <dbReference type="Proteomes" id="UP000680865"/>
    </source>
</evidence>
<dbReference type="AlphaFoldDB" id="A0A919W6E4"/>
<evidence type="ECO:0000313" key="2">
    <source>
        <dbReference type="EMBL" id="GIM83163.1"/>
    </source>
</evidence>
<comment type="caution">
    <text evidence="2">The sequence shown here is derived from an EMBL/GenBank/DDBJ whole genome shotgun (WGS) entry which is preliminary data.</text>
</comment>
<proteinExistence type="predicted"/>
<dbReference type="Gene3D" id="2.60.120.10">
    <property type="entry name" value="Jelly Rolls"/>
    <property type="match status" value="1"/>
</dbReference>
<organism evidence="2 3">
    <name type="scientific">Winogradskya consettensis</name>
    <dbReference type="NCBI Taxonomy" id="113560"/>
    <lineage>
        <taxon>Bacteria</taxon>
        <taxon>Bacillati</taxon>
        <taxon>Actinomycetota</taxon>
        <taxon>Actinomycetes</taxon>
        <taxon>Micromonosporales</taxon>
        <taxon>Micromonosporaceae</taxon>
        <taxon>Winogradskya</taxon>
    </lineage>
</organism>
<dbReference type="InterPro" id="IPR000595">
    <property type="entry name" value="cNMP-bd_dom"/>
</dbReference>
<dbReference type="PROSITE" id="PS50042">
    <property type="entry name" value="CNMP_BINDING_3"/>
    <property type="match status" value="1"/>
</dbReference>
<dbReference type="SMART" id="SM00100">
    <property type="entry name" value="cNMP"/>
    <property type="match status" value="1"/>
</dbReference>
<protein>
    <recommendedName>
        <fullName evidence="1">Cyclic nucleotide-binding domain-containing protein</fullName>
    </recommendedName>
</protein>
<sequence length="193" mass="20466">MTSAFAEGWRPATLLGRLTEPDRTELLSLGIEHDYPAGGVLMFQDDSRRDALLLLSGYAKVTAAVEGHTMLLAIRAQGDVVGEPAAPTHAATIIACTPVVARTVPLTVLTDYLVRRPAAGDLLKTLVMTELTGANQRRDEFATLTVRERLARVTGELAALCGSPVLPAWITEADLADLVDAPVASVPAALRSL</sequence>
<dbReference type="InterPro" id="IPR014710">
    <property type="entry name" value="RmlC-like_jellyroll"/>
</dbReference>
<dbReference type="SUPFAM" id="SSF51206">
    <property type="entry name" value="cAMP-binding domain-like"/>
    <property type="match status" value="1"/>
</dbReference>
<dbReference type="InterPro" id="IPR018490">
    <property type="entry name" value="cNMP-bd_dom_sf"/>
</dbReference>
<accession>A0A919W6E4</accession>
<keyword evidence="3" id="KW-1185">Reference proteome</keyword>
<reference evidence="2" key="1">
    <citation type="submission" date="2021-03" db="EMBL/GenBank/DDBJ databases">
        <title>Whole genome shotgun sequence of Actinoplanes consettensis NBRC 14913.</title>
        <authorList>
            <person name="Komaki H."/>
            <person name="Tamura T."/>
        </authorList>
    </citation>
    <scope>NUCLEOTIDE SEQUENCE</scope>
    <source>
        <strain evidence="2">NBRC 14913</strain>
    </source>
</reference>
<dbReference type="Proteomes" id="UP000680865">
    <property type="component" value="Unassembled WGS sequence"/>
</dbReference>
<feature type="domain" description="Cyclic nucleotide-binding" evidence="1">
    <location>
        <begin position="14"/>
        <end position="85"/>
    </location>
</feature>
<dbReference type="EMBL" id="BOQP01000053">
    <property type="protein sequence ID" value="GIM83163.1"/>
    <property type="molecule type" value="Genomic_DNA"/>
</dbReference>